<gene>
    <name evidence="1" type="ORF">UTRI_03377_B</name>
</gene>
<protein>
    <submittedName>
        <fullName evidence="1">Uncharacterized protein</fullName>
    </submittedName>
</protein>
<accession>A0A5C3E3G3</accession>
<organism evidence="1 2">
    <name type="scientific">Ustilago trichophora</name>
    <dbReference type="NCBI Taxonomy" id="86804"/>
    <lineage>
        <taxon>Eukaryota</taxon>
        <taxon>Fungi</taxon>
        <taxon>Dikarya</taxon>
        <taxon>Basidiomycota</taxon>
        <taxon>Ustilaginomycotina</taxon>
        <taxon>Ustilaginomycetes</taxon>
        <taxon>Ustilaginales</taxon>
        <taxon>Ustilaginaceae</taxon>
        <taxon>Ustilago</taxon>
    </lineage>
</organism>
<sequence>MCQSNRPQELHMPKPSTLKDVGAMFGPLLRLSVSLSLSLVLNSMHHQKRSSTTCLPPFAAQMIQAFT</sequence>
<evidence type="ECO:0000313" key="1">
    <source>
        <dbReference type="EMBL" id="SPO24076.1"/>
    </source>
</evidence>
<dbReference type="AlphaFoldDB" id="A0A5C3E3G3"/>
<reference evidence="1 2" key="1">
    <citation type="submission" date="2018-03" db="EMBL/GenBank/DDBJ databases">
        <authorList>
            <person name="Guldener U."/>
        </authorList>
    </citation>
    <scope>NUCLEOTIDE SEQUENCE [LARGE SCALE GENOMIC DNA]</scope>
    <source>
        <strain evidence="1 2">NBRC100155</strain>
    </source>
</reference>
<evidence type="ECO:0000313" key="2">
    <source>
        <dbReference type="Proteomes" id="UP000324022"/>
    </source>
</evidence>
<proteinExistence type="predicted"/>
<keyword evidence="2" id="KW-1185">Reference proteome</keyword>
<dbReference type="Proteomes" id="UP000324022">
    <property type="component" value="Unassembled WGS sequence"/>
</dbReference>
<name>A0A5C3E3G3_9BASI</name>
<dbReference type="EMBL" id="OOIN01000006">
    <property type="protein sequence ID" value="SPO24076.1"/>
    <property type="molecule type" value="Genomic_DNA"/>
</dbReference>